<evidence type="ECO:0000313" key="1">
    <source>
        <dbReference type="EMBL" id="KKL22649.1"/>
    </source>
</evidence>
<feature type="non-terminal residue" evidence="1">
    <location>
        <position position="276"/>
    </location>
</feature>
<comment type="caution">
    <text evidence="1">The sequence shown here is derived from an EMBL/GenBank/DDBJ whole genome shotgun (WGS) entry which is preliminary data.</text>
</comment>
<name>A0A0F9BL96_9ZZZZ</name>
<sequence>MEKTCSKCGRNKPASEFYRNKGGRDGLRTDCKACVQERKKRMEIVRPPTDTIRTCTKCGQEKLIVEFPFSSIHSTGYRPHCLECKQDAGRKSQITRRKLLSKQPGYGRKENARLKKRFKTVKSMVQHLKESTPCRMCGGKFPYYCLDYHHLDSKSKKFSLHRIRSTSKTRALKEMEKCVVLCSCCHRLAEAEKRGDFHASKNTQKVRNRQIILQAKSVPCVDCGTMFPLPAMDFDHVRGEKLGCVSRLTARFGKTRLLEEMAKCDVVCANCHRIRT</sequence>
<proteinExistence type="predicted"/>
<gene>
    <name evidence="1" type="ORF">LCGC14_2433320</name>
</gene>
<dbReference type="EMBL" id="LAZR01037272">
    <property type="protein sequence ID" value="KKL22649.1"/>
    <property type="molecule type" value="Genomic_DNA"/>
</dbReference>
<protein>
    <submittedName>
        <fullName evidence="1">Uncharacterized protein</fullName>
    </submittedName>
</protein>
<dbReference type="AlphaFoldDB" id="A0A0F9BL96"/>
<reference evidence="1" key="1">
    <citation type="journal article" date="2015" name="Nature">
        <title>Complex archaea that bridge the gap between prokaryotes and eukaryotes.</title>
        <authorList>
            <person name="Spang A."/>
            <person name="Saw J.H."/>
            <person name="Jorgensen S.L."/>
            <person name="Zaremba-Niedzwiedzka K."/>
            <person name="Martijn J."/>
            <person name="Lind A.E."/>
            <person name="van Eijk R."/>
            <person name="Schleper C."/>
            <person name="Guy L."/>
            <person name="Ettema T.J."/>
        </authorList>
    </citation>
    <scope>NUCLEOTIDE SEQUENCE</scope>
</reference>
<organism evidence="1">
    <name type="scientific">marine sediment metagenome</name>
    <dbReference type="NCBI Taxonomy" id="412755"/>
    <lineage>
        <taxon>unclassified sequences</taxon>
        <taxon>metagenomes</taxon>
        <taxon>ecological metagenomes</taxon>
    </lineage>
</organism>
<accession>A0A0F9BL96</accession>